<accession>A0A553QW67</accession>
<dbReference type="AlphaFoldDB" id="A0A553QW67"/>
<dbReference type="EMBL" id="SRMA01025469">
    <property type="protein sequence ID" value="TRY94221.1"/>
    <property type="molecule type" value="Genomic_DNA"/>
</dbReference>
<proteinExistence type="predicted"/>
<evidence type="ECO:0000313" key="2">
    <source>
        <dbReference type="EMBL" id="TRY94221.1"/>
    </source>
</evidence>
<evidence type="ECO:0000313" key="3">
    <source>
        <dbReference type="Proteomes" id="UP000316079"/>
    </source>
</evidence>
<reference evidence="2 3" key="1">
    <citation type="journal article" date="2019" name="Sci. Data">
        <title>Hybrid genome assembly and annotation of Danionella translucida.</title>
        <authorList>
            <person name="Kadobianskyi M."/>
            <person name="Schulze L."/>
            <person name="Schuelke M."/>
            <person name="Judkewitz B."/>
        </authorList>
    </citation>
    <scope>NUCLEOTIDE SEQUENCE [LARGE SCALE GENOMIC DNA]</scope>
    <source>
        <strain evidence="2 3">Bolton</strain>
    </source>
</reference>
<name>A0A553QW67_9TELE</name>
<sequence>MRLLGFINSRGFTEREMEKERGSTGGMNRGAEGSAAGLREQGEGERDRGGQLLSFYHCANTRLIASNGIKQRWCVCESALPWPAAGRQGSPRSLSSTHALLMGRERRELLKDALPKTHDHLLGQNKHLFEFFLTQVKMKDLSVMTRFGLHPAAIQTNKQCYSNILSGSKESRLDKEAYVI</sequence>
<evidence type="ECO:0000256" key="1">
    <source>
        <dbReference type="SAM" id="MobiDB-lite"/>
    </source>
</evidence>
<protein>
    <submittedName>
        <fullName evidence="2">Uncharacterized protein</fullName>
    </submittedName>
</protein>
<gene>
    <name evidence="2" type="ORF">DNTS_027599</name>
</gene>
<comment type="caution">
    <text evidence="2">The sequence shown here is derived from an EMBL/GenBank/DDBJ whole genome shotgun (WGS) entry which is preliminary data.</text>
</comment>
<feature type="region of interest" description="Disordered" evidence="1">
    <location>
        <begin position="14"/>
        <end position="46"/>
    </location>
</feature>
<keyword evidence="3" id="KW-1185">Reference proteome</keyword>
<organism evidence="2 3">
    <name type="scientific">Danionella cerebrum</name>
    <dbReference type="NCBI Taxonomy" id="2873325"/>
    <lineage>
        <taxon>Eukaryota</taxon>
        <taxon>Metazoa</taxon>
        <taxon>Chordata</taxon>
        <taxon>Craniata</taxon>
        <taxon>Vertebrata</taxon>
        <taxon>Euteleostomi</taxon>
        <taxon>Actinopterygii</taxon>
        <taxon>Neopterygii</taxon>
        <taxon>Teleostei</taxon>
        <taxon>Ostariophysi</taxon>
        <taxon>Cypriniformes</taxon>
        <taxon>Danionidae</taxon>
        <taxon>Danioninae</taxon>
        <taxon>Danionella</taxon>
    </lineage>
</organism>
<dbReference type="Proteomes" id="UP000316079">
    <property type="component" value="Unassembled WGS sequence"/>
</dbReference>